<reference evidence="1 2" key="1">
    <citation type="journal article" date="2021" name="Hortic Res">
        <title>High-quality reference genome and annotation aids understanding of berry development for evergreen blueberry (Vaccinium darrowii).</title>
        <authorList>
            <person name="Yu J."/>
            <person name="Hulse-Kemp A.M."/>
            <person name="Babiker E."/>
            <person name="Staton M."/>
        </authorList>
    </citation>
    <scope>NUCLEOTIDE SEQUENCE [LARGE SCALE GENOMIC DNA]</scope>
    <source>
        <strain evidence="2">cv. NJ 8807/NJ 8810</strain>
        <tissue evidence="1">Young leaf</tissue>
    </source>
</reference>
<accession>A0ACB7X5Y5</accession>
<sequence length="82" mass="9738">MLMKLETIIGRNYFKIRFPGIGKILRSHDDTESDEIEQAIRQSIMAMINKREEKVMRGEESNYGKSETRRHCKIKDDKHDLK</sequence>
<evidence type="ECO:0000313" key="1">
    <source>
        <dbReference type="EMBL" id="KAH7835944.1"/>
    </source>
</evidence>
<keyword evidence="2" id="KW-1185">Reference proteome</keyword>
<organism evidence="1 2">
    <name type="scientific">Vaccinium darrowii</name>
    <dbReference type="NCBI Taxonomy" id="229202"/>
    <lineage>
        <taxon>Eukaryota</taxon>
        <taxon>Viridiplantae</taxon>
        <taxon>Streptophyta</taxon>
        <taxon>Embryophyta</taxon>
        <taxon>Tracheophyta</taxon>
        <taxon>Spermatophyta</taxon>
        <taxon>Magnoliopsida</taxon>
        <taxon>eudicotyledons</taxon>
        <taxon>Gunneridae</taxon>
        <taxon>Pentapetalae</taxon>
        <taxon>asterids</taxon>
        <taxon>Ericales</taxon>
        <taxon>Ericaceae</taxon>
        <taxon>Vaccinioideae</taxon>
        <taxon>Vaccinieae</taxon>
        <taxon>Vaccinium</taxon>
    </lineage>
</organism>
<dbReference type="EMBL" id="CM037152">
    <property type="protein sequence ID" value="KAH7835944.1"/>
    <property type="molecule type" value="Genomic_DNA"/>
</dbReference>
<gene>
    <name evidence="1" type="ORF">Vadar_031338</name>
</gene>
<proteinExistence type="predicted"/>
<dbReference type="Proteomes" id="UP000828048">
    <property type="component" value="Chromosome 2"/>
</dbReference>
<evidence type="ECO:0000313" key="2">
    <source>
        <dbReference type="Proteomes" id="UP000828048"/>
    </source>
</evidence>
<name>A0ACB7X5Y5_9ERIC</name>
<comment type="caution">
    <text evidence="1">The sequence shown here is derived from an EMBL/GenBank/DDBJ whole genome shotgun (WGS) entry which is preliminary data.</text>
</comment>
<protein>
    <submittedName>
        <fullName evidence="1">Uncharacterized protein</fullName>
    </submittedName>
</protein>